<proteinExistence type="predicted"/>
<keyword evidence="3" id="KW-1185">Reference proteome</keyword>
<comment type="caution">
    <text evidence="2">The sequence shown here is derived from an EMBL/GenBank/DDBJ whole genome shotgun (WGS) entry which is preliminary data.</text>
</comment>
<reference evidence="2" key="1">
    <citation type="submission" date="2023-11" db="EMBL/GenBank/DDBJ databases">
        <title>Genome assemblies of two species of porcelain crab, Petrolisthes cinctipes and Petrolisthes manimaculis (Anomura: Porcellanidae).</title>
        <authorList>
            <person name="Angst P."/>
        </authorList>
    </citation>
    <scope>NUCLEOTIDE SEQUENCE</scope>
    <source>
        <strain evidence="2">PB745_02</strain>
        <tissue evidence="2">Gill</tissue>
    </source>
</reference>
<dbReference type="AlphaFoldDB" id="A0AAE1PZL4"/>
<evidence type="ECO:0000313" key="2">
    <source>
        <dbReference type="EMBL" id="KAK4315937.1"/>
    </source>
</evidence>
<dbReference type="Proteomes" id="UP001292094">
    <property type="component" value="Unassembled WGS sequence"/>
</dbReference>
<evidence type="ECO:0000256" key="1">
    <source>
        <dbReference type="SAM" id="MobiDB-lite"/>
    </source>
</evidence>
<feature type="compositionally biased region" description="Polar residues" evidence="1">
    <location>
        <begin position="44"/>
        <end position="57"/>
    </location>
</feature>
<name>A0AAE1PZL4_9EUCA</name>
<accession>A0AAE1PZL4</accession>
<feature type="region of interest" description="Disordered" evidence="1">
    <location>
        <begin position="1"/>
        <end position="62"/>
    </location>
</feature>
<sequence>MERRSIPPEEGTEVSHSTLEPPLACIPDTGASDSMVVERPVSPDNAQRSTQMTQFGFQPTEGRRPACLRAGVRKFKSLCQESLL</sequence>
<gene>
    <name evidence="2" type="ORF">Pmani_012850</name>
</gene>
<dbReference type="EMBL" id="JAWZYT010001063">
    <property type="protein sequence ID" value="KAK4315937.1"/>
    <property type="molecule type" value="Genomic_DNA"/>
</dbReference>
<evidence type="ECO:0000313" key="3">
    <source>
        <dbReference type="Proteomes" id="UP001292094"/>
    </source>
</evidence>
<organism evidence="2 3">
    <name type="scientific">Petrolisthes manimaculis</name>
    <dbReference type="NCBI Taxonomy" id="1843537"/>
    <lineage>
        <taxon>Eukaryota</taxon>
        <taxon>Metazoa</taxon>
        <taxon>Ecdysozoa</taxon>
        <taxon>Arthropoda</taxon>
        <taxon>Crustacea</taxon>
        <taxon>Multicrustacea</taxon>
        <taxon>Malacostraca</taxon>
        <taxon>Eumalacostraca</taxon>
        <taxon>Eucarida</taxon>
        <taxon>Decapoda</taxon>
        <taxon>Pleocyemata</taxon>
        <taxon>Anomura</taxon>
        <taxon>Galatheoidea</taxon>
        <taxon>Porcellanidae</taxon>
        <taxon>Petrolisthes</taxon>
    </lineage>
</organism>
<protein>
    <submittedName>
        <fullName evidence="2">Uncharacterized protein</fullName>
    </submittedName>
</protein>